<evidence type="ECO:0000313" key="8">
    <source>
        <dbReference type="Proteomes" id="UP000041254"/>
    </source>
</evidence>
<dbReference type="PANTHER" id="PTHR40079:SF4">
    <property type="entry name" value="GH26 DOMAIN-CONTAINING PROTEIN-RELATED"/>
    <property type="match status" value="1"/>
</dbReference>
<proteinExistence type="inferred from homology"/>
<dbReference type="PhylomeDB" id="A0A0G4GQD4"/>
<dbReference type="InterPro" id="IPR000805">
    <property type="entry name" value="Glyco_hydro_26"/>
</dbReference>
<evidence type="ECO:0000313" key="7">
    <source>
        <dbReference type="EMBL" id="CEM32667.1"/>
    </source>
</evidence>
<dbReference type="VEuPathDB" id="CryptoDB:Vbra_18340"/>
<dbReference type="GO" id="GO:0006080">
    <property type="term" value="P:substituted mannan metabolic process"/>
    <property type="evidence" value="ECO:0007669"/>
    <property type="project" value="InterPro"/>
</dbReference>
<keyword evidence="5" id="KW-1133">Transmembrane helix</keyword>
<dbReference type="Gene3D" id="3.20.20.80">
    <property type="entry name" value="Glycosidases"/>
    <property type="match status" value="1"/>
</dbReference>
<dbReference type="SUPFAM" id="SSF51445">
    <property type="entry name" value="(Trans)glycosidases"/>
    <property type="match status" value="1"/>
</dbReference>
<dbReference type="Pfam" id="PF02156">
    <property type="entry name" value="Glyco_hydro_26"/>
    <property type="match status" value="1"/>
</dbReference>
<dbReference type="OrthoDB" id="428177at2759"/>
<name>A0A0G4GQD4_VITBC</name>
<feature type="region of interest" description="Disordered" evidence="4">
    <location>
        <begin position="44"/>
        <end position="126"/>
    </location>
</feature>
<dbReference type="AlphaFoldDB" id="A0A0G4GQD4"/>
<dbReference type="InterPro" id="IPR017853">
    <property type="entry name" value="GH"/>
</dbReference>
<evidence type="ECO:0000256" key="4">
    <source>
        <dbReference type="SAM" id="MobiDB-lite"/>
    </source>
</evidence>
<comment type="similarity">
    <text evidence="1">Belongs to the glycosyl hydrolase 26 family.</text>
</comment>
<dbReference type="PROSITE" id="PS51764">
    <property type="entry name" value="GH26"/>
    <property type="match status" value="1"/>
</dbReference>
<feature type="domain" description="GH26" evidence="6">
    <location>
        <begin position="116"/>
        <end position="487"/>
    </location>
</feature>
<keyword evidence="5" id="KW-0472">Membrane</keyword>
<feature type="compositionally biased region" description="Acidic residues" evidence="4">
    <location>
        <begin position="89"/>
        <end position="106"/>
    </location>
</feature>
<keyword evidence="8" id="KW-1185">Reference proteome</keyword>
<dbReference type="GO" id="GO:0016985">
    <property type="term" value="F:mannan endo-1,4-beta-mannosidase activity"/>
    <property type="evidence" value="ECO:0007669"/>
    <property type="project" value="InterPro"/>
</dbReference>
<evidence type="ECO:0000256" key="1">
    <source>
        <dbReference type="ARBA" id="ARBA00007754"/>
    </source>
</evidence>
<feature type="transmembrane region" description="Helical" evidence="5">
    <location>
        <begin position="21"/>
        <end position="41"/>
    </location>
</feature>
<evidence type="ECO:0000256" key="2">
    <source>
        <dbReference type="ARBA" id="ARBA00022801"/>
    </source>
</evidence>
<evidence type="ECO:0000256" key="3">
    <source>
        <dbReference type="ARBA" id="ARBA00023295"/>
    </source>
</evidence>
<gene>
    <name evidence="7" type="ORF">Vbra_18340</name>
</gene>
<dbReference type="InParanoid" id="A0A0G4GQD4"/>
<dbReference type="PANTHER" id="PTHR40079">
    <property type="entry name" value="MANNAN ENDO-1,4-BETA-MANNOSIDASE E-RELATED"/>
    <property type="match status" value="1"/>
</dbReference>
<reference evidence="7 8" key="1">
    <citation type="submission" date="2014-11" db="EMBL/GenBank/DDBJ databases">
        <authorList>
            <person name="Zhu J."/>
            <person name="Qi W."/>
            <person name="Song R."/>
        </authorList>
    </citation>
    <scope>NUCLEOTIDE SEQUENCE [LARGE SCALE GENOMIC DNA]</scope>
</reference>
<sequence>MQPDCSPRSVVRRVERSVRAAFMLSLHSLVLVCCILSRVIGSTGTPTFRQQRQPQPPRALQEDPGDYLADGSWAADDNGIASPPPPAGDDGEAEEWDEEGEGEDGPLLDLLADKAGGGPKRKQALRPVPGNGVYLGAILEGEGQMQPFNQRTGIHHAAFMKFIKFPQVLTDTEGEMKALASFMRECRENDAMAMLTLETPDGLNSYTAKEVRKFAQLINRWADVPVFLRWNHEMNGSWNVWGQQPDLYKAKFEEFAKMMRKHSKQVAMVWTPNQEWGFPWKDGQHYNASIDPYDPYLQFLPDKSLVDWIGISYFHFGHEVRGKNLIPGNNIVPLPHSFFPPIEDFYRFAQRLNDDSKNPQLPILIAETSAVWNVDGPVNRNYMEEQANGGGGRVLQQQDGGGGWHCPHQGATEWDIKTAWLHEVYDLDSDGKNLKKDFPLIRAIFWFNVAKYEPVAKVNADWRLDMQPAVTDVYRKLASDDYFLKHAVAAFETQQTMQSP</sequence>
<evidence type="ECO:0000256" key="5">
    <source>
        <dbReference type="SAM" id="Phobius"/>
    </source>
</evidence>
<dbReference type="EMBL" id="CDMY01000759">
    <property type="protein sequence ID" value="CEM32667.1"/>
    <property type="molecule type" value="Genomic_DNA"/>
</dbReference>
<evidence type="ECO:0000259" key="6">
    <source>
        <dbReference type="PROSITE" id="PS51764"/>
    </source>
</evidence>
<keyword evidence="5" id="KW-0812">Transmembrane</keyword>
<keyword evidence="3" id="KW-0326">Glycosidase</keyword>
<accession>A0A0G4GQD4</accession>
<keyword evidence="2" id="KW-0378">Hydrolase</keyword>
<dbReference type="Proteomes" id="UP000041254">
    <property type="component" value="Unassembled WGS sequence"/>
</dbReference>
<organism evidence="7 8">
    <name type="scientific">Vitrella brassicaformis (strain CCMP3155)</name>
    <dbReference type="NCBI Taxonomy" id="1169540"/>
    <lineage>
        <taxon>Eukaryota</taxon>
        <taxon>Sar</taxon>
        <taxon>Alveolata</taxon>
        <taxon>Colpodellida</taxon>
        <taxon>Vitrellaceae</taxon>
        <taxon>Vitrella</taxon>
    </lineage>
</organism>
<protein>
    <recommendedName>
        <fullName evidence="6">GH26 domain-containing protein</fullName>
    </recommendedName>
</protein>
<dbReference type="InterPro" id="IPR022790">
    <property type="entry name" value="GH26_dom"/>
</dbReference>